<evidence type="ECO:0000256" key="1">
    <source>
        <dbReference type="SAM" id="MobiDB-lite"/>
    </source>
</evidence>
<dbReference type="Pfam" id="PF13332">
    <property type="entry name" value="Fil_haemagg_2"/>
    <property type="match status" value="1"/>
</dbReference>
<feature type="compositionally biased region" description="Basic and acidic residues" evidence="1">
    <location>
        <begin position="60"/>
        <end position="71"/>
    </location>
</feature>
<dbReference type="EMBL" id="AFGF01000155">
    <property type="protein sequence ID" value="EGO62960.1"/>
    <property type="molecule type" value="Genomic_DNA"/>
</dbReference>
<dbReference type="GO" id="GO:0003824">
    <property type="term" value="F:catalytic activity"/>
    <property type="evidence" value="ECO:0007669"/>
    <property type="project" value="UniProtKB-ARBA"/>
</dbReference>
<dbReference type="InterPro" id="IPR025157">
    <property type="entry name" value="Hemagglutinin_rpt"/>
</dbReference>
<proteinExistence type="predicted"/>
<comment type="caution">
    <text evidence="2">The sequence shown here is derived from an EMBL/GenBank/DDBJ whole genome shotgun (WGS) entry which is preliminary data.</text>
</comment>
<protein>
    <submittedName>
        <fullName evidence="2">Filamentous hemagglutinin outer membrane protein</fullName>
    </submittedName>
</protein>
<accession>F7NLX0</accession>
<dbReference type="STRING" id="1009370.ALO_15472"/>
<feature type="region of interest" description="Disordered" evidence="1">
    <location>
        <begin position="60"/>
        <end position="121"/>
    </location>
</feature>
<feature type="region of interest" description="Disordered" evidence="1">
    <location>
        <begin position="1"/>
        <end position="25"/>
    </location>
</feature>
<organism evidence="2 3">
    <name type="scientific">Acetonema longum DSM 6540</name>
    <dbReference type="NCBI Taxonomy" id="1009370"/>
    <lineage>
        <taxon>Bacteria</taxon>
        <taxon>Bacillati</taxon>
        <taxon>Bacillota</taxon>
        <taxon>Negativicutes</taxon>
        <taxon>Acetonemataceae</taxon>
        <taxon>Acetonema</taxon>
    </lineage>
</organism>
<gene>
    <name evidence="2" type="ORF">ALO_15472</name>
</gene>
<dbReference type="RefSeq" id="WP_004097255.1">
    <property type="nucleotide sequence ID" value="NZ_AFGF01000155.1"/>
</dbReference>
<evidence type="ECO:0000313" key="3">
    <source>
        <dbReference type="Proteomes" id="UP000003240"/>
    </source>
</evidence>
<sequence length="121" mass="13164">MGQRGKGNTEEHRGNYSETRITAGKKLTVKSGKDFNMTGGQAKGETVKVEVGVDLNLKSQQDRETYTEKNESTSGNMGIGADGECRTHFDRSPSIWQLTARKGDPTPEMPSATNIEVKGSK</sequence>
<reference evidence="2 3" key="1">
    <citation type="journal article" date="2011" name="EMBO J.">
        <title>Structural diversity of bacterial flagellar motors.</title>
        <authorList>
            <person name="Chen S."/>
            <person name="Beeby M."/>
            <person name="Murphy G.E."/>
            <person name="Leadbetter J.R."/>
            <person name="Hendrixson D.R."/>
            <person name="Briegel A."/>
            <person name="Li Z."/>
            <person name="Shi J."/>
            <person name="Tocheva E.I."/>
            <person name="Muller A."/>
            <person name="Dobro M.J."/>
            <person name="Jensen G.J."/>
        </authorList>
    </citation>
    <scope>NUCLEOTIDE SEQUENCE [LARGE SCALE GENOMIC DNA]</scope>
    <source>
        <strain evidence="2 3">DSM 6540</strain>
    </source>
</reference>
<dbReference type="eggNOG" id="COG3210">
    <property type="taxonomic scope" value="Bacteria"/>
</dbReference>
<dbReference type="AlphaFoldDB" id="F7NLX0"/>
<dbReference type="Proteomes" id="UP000003240">
    <property type="component" value="Unassembled WGS sequence"/>
</dbReference>
<name>F7NLX0_9FIRM</name>
<keyword evidence="3" id="KW-1185">Reference proteome</keyword>
<evidence type="ECO:0000313" key="2">
    <source>
        <dbReference type="EMBL" id="EGO62960.1"/>
    </source>
</evidence>